<reference evidence="2" key="1">
    <citation type="journal article" date="2021" name="bioRxiv">
        <title>Whole Genome Assembly and Annotation of Northern Wild Rice, Zizania palustris L., Supports a Whole Genome Duplication in the Zizania Genus.</title>
        <authorList>
            <person name="Haas M."/>
            <person name="Kono T."/>
            <person name="Macchietto M."/>
            <person name="Millas R."/>
            <person name="McGilp L."/>
            <person name="Shao M."/>
            <person name="Duquette J."/>
            <person name="Hirsch C.N."/>
            <person name="Kimball J."/>
        </authorList>
    </citation>
    <scope>NUCLEOTIDE SEQUENCE</scope>
    <source>
        <tissue evidence="2">Fresh leaf tissue</tissue>
    </source>
</reference>
<dbReference type="Proteomes" id="UP000729402">
    <property type="component" value="Unassembled WGS sequence"/>
</dbReference>
<accession>A0A8J5W6Q6</accession>
<evidence type="ECO:0000313" key="3">
    <source>
        <dbReference type="Proteomes" id="UP000729402"/>
    </source>
</evidence>
<protein>
    <submittedName>
        <fullName evidence="2">Uncharacterized protein</fullName>
    </submittedName>
</protein>
<dbReference type="AlphaFoldDB" id="A0A8J5W6Q6"/>
<sequence>MNKSKKVEDTNSPKHGASEQVGLGKPWAAGERGCDTGGSPRHHCLPHPATITNPVTATRTSEIAGQATDLGHVVAQGTKWRYGDPTEVEVRLPMMHLEQP</sequence>
<feature type="region of interest" description="Disordered" evidence="1">
    <location>
        <begin position="1"/>
        <end position="51"/>
    </location>
</feature>
<name>A0A8J5W6Q6_ZIZPA</name>
<dbReference type="EMBL" id="JAAALK010000086">
    <property type="protein sequence ID" value="KAG8081889.1"/>
    <property type="molecule type" value="Genomic_DNA"/>
</dbReference>
<evidence type="ECO:0000256" key="1">
    <source>
        <dbReference type="SAM" id="MobiDB-lite"/>
    </source>
</evidence>
<organism evidence="2 3">
    <name type="scientific">Zizania palustris</name>
    <name type="common">Northern wild rice</name>
    <dbReference type="NCBI Taxonomy" id="103762"/>
    <lineage>
        <taxon>Eukaryota</taxon>
        <taxon>Viridiplantae</taxon>
        <taxon>Streptophyta</taxon>
        <taxon>Embryophyta</taxon>
        <taxon>Tracheophyta</taxon>
        <taxon>Spermatophyta</taxon>
        <taxon>Magnoliopsida</taxon>
        <taxon>Liliopsida</taxon>
        <taxon>Poales</taxon>
        <taxon>Poaceae</taxon>
        <taxon>BOP clade</taxon>
        <taxon>Oryzoideae</taxon>
        <taxon>Oryzeae</taxon>
        <taxon>Zizaniinae</taxon>
        <taxon>Zizania</taxon>
    </lineage>
</organism>
<reference evidence="2" key="2">
    <citation type="submission" date="2021-02" db="EMBL/GenBank/DDBJ databases">
        <authorList>
            <person name="Kimball J.A."/>
            <person name="Haas M.W."/>
            <person name="Macchietto M."/>
            <person name="Kono T."/>
            <person name="Duquette J."/>
            <person name="Shao M."/>
        </authorList>
    </citation>
    <scope>NUCLEOTIDE SEQUENCE</scope>
    <source>
        <tissue evidence="2">Fresh leaf tissue</tissue>
    </source>
</reference>
<gene>
    <name evidence="2" type="ORF">GUJ93_ZPchr0014g46560</name>
</gene>
<comment type="caution">
    <text evidence="2">The sequence shown here is derived from an EMBL/GenBank/DDBJ whole genome shotgun (WGS) entry which is preliminary data.</text>
</comment>
<evidence type="ECO:0000313" key="2">
    <source>
        <dbReference type="EMBL" id="KAG8081889.1"/>
    </source>
</evidence>
<proteinExistence type="predicted"/>
<feature type="compositionally biased region" description="Basic and acidic residues" evidence="1">
    <location>
        <begin position="1"/>
        <end position="12"/>
    </location>
</feature>
<keyword evidence="3" id="KW-1185">Reference proteome</keyword>